<dbReference type="Proteomes" id="UP000197174">
    <property type="component" value="Unassembled WGS sequence"/>
</dbReference>
<proteinExistence type="inferred from homology"/>
<accession>A0A246RH53</accession>
<evidence type="ECO:0000313" key="4">
    <source>
        <dbReference type="Proteomes" id="UP000197174"/>
    </source>
</evidence>
<reference evidence="3 4" key="1">
    <citation type="submission" date="2017-03" db="EMBL/GenBank/DDBJ databases">
        <title>Whole genome sequence of Micromonospora wenchangensis, isolated from mangrove soil.</title>
        <authorList>
            <person name="Yang H."/>
        </authorList>
    </citation>
    <scope>NUCLEOTIDE SEQUENCE [LARGE SCALE GENOMIC DNA]</scope>
    <source>
        <strain evidence="3 4">CCTCC AA 2012002</strain>
    </source>
</reference>
<keyword evidence="4" id="KW-1185">Reference proteome</keyword>
<dbReference type="PANTHER" id="PTHR11487:SF0">
    <property type="entry name" value="S-ACYL FATTY ACID SYNTHASE THIOESTERASE, MEDIUM CHAIN"/>
    <property type="match status" value="1"/>
</dbReference>
<dbReference type="OrthoDB" id="8480037at2"/>
<feature type="domain" description="Thioesterase" evidence="2">
    <location>
        <begin position="19"/>
        <end position="244"/>
    </location>
</feature>
<dbReference type="EMBL" id="MZMV01000043">
    <property type="protein sequence ID" value="OWV03449.1"/>
    <property type="molecule type" value="Genomic_DNA"/>
</dbReference>
<dbReference type="InterPro" id="IPR029058">
    <property type="entry name" value="AB_hydrolase_fold"/>
</dbReference>
<evidence type="ECO:0000313" key="3">
    <source>
        <dbReference type="EMBL" id="OWV03449.1"/>
    </source>
</evidence>
<dbReference type="AlphaFoldDB" id="A0A246RH53"/>
<evidence type="ECO:0000256" key="1">
    <source>
        <dbReference type="ARBA" id="ARBA00007169"/>
    </source>
</evidence>
<gene>
    <name evidence="3" type="ORF">B5D80_22685</name>
</gene>
<name>A0A246RH53_9ACTN</name>
<organism evidence="3 4">
    <name type="scientific">Micromonospora wenchangensis</name>
    <dbReference type="NCBI Taxonomy" id="1185415"/>
    <lineage>
        <taxon>Bacteria</taxon>
        <taxon>Bacillati</taxon>
        <taxon>Actinomycetota</taxon>
        <taxon>Actinomycetes</taxon>
        <taxon>Micromonosporales</taxon>
        <taxon>Micromonosporaceae</taxon>
        <taxon>Micromonospora</taxon>
    </lineage>
</organism>
<dbReference type="Pfam" id="PF00975">
    <property type="entry name" value="Thioesterase"/>
    <property type="match status" value="1"/>
</dbReference>
<dbReference type="InterPro" id="IPR012223">
    <property type="entry name" value="TEII"/>
</dbReference>
<dbReference type="SUPFAM" id="SSF53474">
    <property type="entry name" value="alpha/beta-Hydrolases"/>
    <property type="match status" value="1"/>
</dbReference>
<evidence type="ECO:0000259" key="2">
    <source>
        <dbReference type="Pfam" id="PF00975"/>
    </source>
</evidence>
<dbReference type="PANTHER" id="PTHR11487">
    <property type="entry name" value="THIOESTERASE"/>
    <property type="match status" value="1"/>
</dbReference>
<dbReference type="RefSeq" id="WP_088645941.1">
    <property type="nucleotide sequence ID" value="NZ_MZMV01000043.1"/>
</dbReference>
<sequence>MPGPTWYLTYQPRPAAAVRLYCLPCAGGGASMFRRWATLLPDWVELRAVRLPGRQGRHREPSFTDCHQGAEALADALAGPLAAEPPGGYAIFGHSMGAMLGYLLIRLRQRAGLPPPALFAAASWPVAGAAPGVMPDPADTDEDFCATLRTLGGVPPEMLDDPQMLRLTLPILRADFQLCRSYRYRPDGPLPCPVAAFGGIDDRVTPPEGLAEWKQHSADFRGLRLFDGGHFFFQDRPEDLVTAVTTELAATTATDGTNP</sequence>
<comment type="caution">
    <text evidence="3">The sequence shown here is derived from an EMBL/GenBank/DDBJ whole genome shotgun (WGS) entry which is preliminary data.</text>
</comment>
<dbReference type="InterPro" id="IPR001031">
    <property type="entry name" value="Thioesterase"/>
</dbReference>
<comment type="similarity">
    <text evidence="1">Belongs to the thioesterase family.</text>
</comment>
<protein>
    <recommendedName>
        <fullName evidence="2">Thioesterase domain-containing protein</fullName>
    </recommendedName>
</protein>
<dbReference type="Gene3D" id="3.40.50.1820">
    <property type="entry name" value="alpha/beta hydrolase"/>
    <property type="match status" value="1"/>
</dbReference>
<dbReference type="GO" id="GO:0008610">
    <property type="term" value="P:lipid biosynthetic process"/>
    <property type="evidence" value="ECO:0007669"/>
    <property type="project" value="TreeGrafter"/>
</dbReference>